<dbReference type="GO" id="GO:0010133">
    <property type="term" value="P:L-proline catabolic process to L-glutamate"/>
    <property type="evidence" value="ECO:0007669"/>
    <property type="project" value="TreeGrafter"/>
</dbReference>
<dbReference type="Gene3D" id="3.40.605.10">
    <property type="entry name" value="Aldehyde Dehydrogenase, Chain A, domain 1"/>
    <property type="match status" value="1"/>
</dbReference>
<sequence length="555" mass="61667">MYRFGVCREMRGRVPQIAALNWLSSLSVSRSIHNLPFATIEVEEISGSQPAEVQNLVQGKWTGSTSGETIVDPLNGEPFIQVAEVDETGIQPFVDSLSKCPKHGLHNPFKAPERYLMLGDISNKAAHMLSLPKVSDFFTRLIQRVAPKSYQQALGEVYVTQKFLENFSGDQVRFLARSFAVPGNHLGQQSHGYRWPYGPVAIVTPFNFPLEIPALQLMGALYMGNKPILKVDSKVSIVMEQMIRLLHHCGLPMEDLDFINSDGKTMNKLLLEANPRMTLFTGSSRVADKLAVDLKGRIKLEDAGFDWKILGPDVQEVDYVAWVCDQDAYACSGQKCSAQSIVFMHENWFKSSLISRMKDLAAKRKLEDLTIGPVLTFTTEAMLEHMNKLLQIPGSELLFGGKALENHSIPPIYGALKPTAIYVPLEEILKDGNYELVTREIFGPFQVVTDYKDNQLPRVLEALERMHAHLTAAVVSNDSLFLQEVIGKSVNGTTYAGLRARTTGAPQNHWFGPAGDPRGAGIGTPEAIKLVWSCHREIIYDIGPLPSHWEIPPAT</sequence>
<dbReference type="Pfam" id="PF00171">
    <property type="entry name" value="Aldedh"/>
    <property type="match status" value="1"/>
</dbReference>
<reference evidence="5 6" key="1">
    <citation type="journal article" date="2023" name="BMC Biotechnol.">
        <title>Vitis rotundifolia cv Carlos genome sequencing.</title>
        <authorList>
            <person name="Huff M."/>
            <person name="Hulse-Kemp A."/>
            <person name="Scheffler B."/>
            <person name="Youngblood R."/>
            <person name="Simpson S."/>
            <person name="Babiker E."/>
            <person name="Staton M."/>
        </authorList>
    </citation>
    <scope>NUCLEOTIDE SEQUENCE [LARGE SCALE GENOMIC DNA]</scope>
    <source>
        <tissue evidence="5">Leaf</tissue>
    </source>
</reference>
<dbReference type="GO" id="GO:0004029">
    <property type="term" value="F:aldehyde dehydrogenase (NAD+) activity"/>
    <property type="evidence" value="ECO:0007669"/>
    <property type="project" value="InterPro"/>
</dbReference>
<evidence type="ECO:0000259" key="4">
    <source>
        <dbReference type="Pfam" id="PF00171"/>
    </source>
</evidence>
<dbReference type="PANTHER" id="PTHR43521:SF7">
    <property type="entry name" value="DELTA-1-PYRROLINE-5-CARBOXYLATE DEHYDROGENASE 12A1, MITOCHONDRIAL"/>
    <property type="match status" value="1"/>
</dbReference>
<name>A0AA39DBF8_VITRO</name>
<accession>A0AA39DBF8</accession>
<dbReference type="InterPro" id="IPR015590">
    <property type="entry name" value="Aldehyde_DH_dom"/>
</dbReference>
<dbReference type="SUPFAM" id="SSF53720">
    <property type="entry name" value="ALDH-like"/>
    <property type="match status" value="1"/>
</dbReference>
<dbReference type="GO" id="GO:0003842">
    <property type="term" value="F:L-glutamate gamma-semialdehyde dehydrogenase activity"/>
    <property type="evidence" value="ECO:0007669"/>
    <property type="project" value="TreeGrafter"/>
</dbReference>
<comment type="similarity">
    <text evidence="1">Belongs to the aldehyde dehydrogenase family.</text>
</comment>
<dbReference type="InterPro" id="IPR016161">
    <property type="entry name" value="Ald_DH/histidinol_DH"/>
</dbReference>
<dbReference type="Proteomes" id="UP001168098">
    <property type="component" value="Unassembled WGS sequence"/>
</dbReference>
<dbReference type="Gene3D" id="3.40.309.10">
    <property type="entry name" value="Aldehyde Dehydrogenase, Chain A, domain 2"/>
    <property type="match status" value="1"/>
</dbReference>
<evidence type="ECO:0000313" key="6">
    <source>
        <dbReference type="Proteomes" id="UP001168098"/>
    </source>
</evidence>
<organism evidence="5 6">
    <name type="scientific">Vitis rotundifolia</name>
    <name type="common">Muscadine grape</name>
    <dbReference type="NCBI Taxonomy" id="103349"/>
    <lineage>
        <taxon>Eukaryota</taxon>
        <taxon>Viridiplantae</taxon>
        <taxon>Streptophyta</taxon>
        <taxon>Embryophyta</taxon>
        <taxon>Tracheophyta</taxon>
        <taxon>Spermatophyta</taxon>
        <taxon>Magnoliopsida</taxon>
        <taxon>eudicotyledons</taxon>
        <taxon>Gunneridae</taxon>
        <taxon>Pentapetalae</taxon>
        <taxon>rosids</taxon>
        <taxon>Vitales</taxon>
        <taxon>Vitaceae</taxon>
        <taxon>Viteae</taxon>
        <taxon>Vitis</taxon>
    </lineage>
</organism>
<dbReference type="PANTHER" id="PTHR43521">
    <property type="entry name" value="ALPHA-AMINOADIPIC SEMIALDEHYDE DEHYDROGENASE"/>
    <property type="match status" value="1"/>
</dbReference>
<dbReference type="FunFam" id="3.40.309.10:FF:000023">
    <property type="entry name" value="Aldehyde dehydrogenase 12"/>
    <property type="match status" value="1"/>
</dbReference>
<comment type="caution">
    <text evidence="5">The sequence shown here is derived from an EMBL/GenBank/DDBJ whole genome shotgun (WGS) entry which is preliminary data.</text>
</comment>
<evidence type="ECO:0000256" key="1">
    <source>
        <dbReference type="ARBA" id="ARBA00009986"/>
    </source>
</evidence>
<evidence type="ECO:0000256" key="2">
    <source>
        <dbReference type="ARBA" id="ARBA00023002"/>
    </source>
</evidence>
<dbReference type="EMBL" id="JARBHA010000017">
    <property type="protein sequence ID" value="KAJ9677365.1"/>
    <property type="molecule type" value="Genomic_DNA"/>
</dbReference>
<protein>
    <recommendedName>
        <fullName evidence="4">Aldehyde dehydrogenase domain-containing protein</fullName>
    </recommendedName>
</protein>
<evidence type="ECO:0000256" key="3">
    <source>
        <dbReference type="ARBA" id="ARBA00023027"/>
    </source>
</evidence>
<dbReference type="PROSITE" id="PS00070">
    <property type="entry name" value="ALDEHYDE_DEHYDR_CYS"/>
    <property type="match status" value="1"/>
</dbReference>
<dbReference type="GO" id="GO:0005739">
    <property type="term" value="C:mitochondrion"/>
    <property type="evidence" value="ECO:0007669"/>
    <property type="project" value="TreeGrafter"/>
</dbReference>
<dbReference type="InterPro" id="IPR016163">
    <property type="entry name" value="Ald_DH_C"/>
</dbReference>
<feature type="domain" description="Aldehyde dehydrogenase" evidence="4">
    <location>
        <begin position="69"/>
        <end position="496"/>
    </location>
</feature>
<dbReference type="FunFam" id="3.40.605.10:FF:000019">
    <property type="entry name" value="probable aldehyde dehydrogenase"/>
    <property type="match status" value="1"/>
</dbReference>
<dbReference type="InterPro" id="IPR016160">
    <property type="entry name" value="Ald_DH_CS_CYS"/>
</dbReference>
<evidence type="ECO:0000313" key="5">
    <source>
        <dbReference type="EMBL" id="KAJ9677365.1"/>
    </source>
</evidence>
<dbReference type="InterPro" id="IPR016162">
    <property type="entry name" value="Ald_DH_N"/>
</dbReference>
<proteinExistence type="inferred from homology"/>
<gene>
    <name evidence="5" type="ORF">PVL29_022377</name>
</gene>
<dbReference type="InterPro" id="IPR044638">
    <property type="entry name" value="ALDH7A1-like"/>
</dbReference>
<keyword evidence="6" id="KW-1185">Reference proteome</keyword>
<dbReference type="AlphaFoldDB" id="A0AA39DBF8"/>
<keyword evidence="2" id="KW-0560">Oxidoreductase</keyword>
<keyword evidence="3" id="KW-0520">NAD</keyword>
<dbReference type="CDD" id="cd07126">
    <property type="entry name" value="ALDH_F12_P5CDH"/>
    <property type="match status" value="1"/>
</dbReference>